<dbReference type="GO" id="GO:0071039">
    <property type="term" value="P:nuclear polyadenylation-dependent CUT catabolic process"/>
    <property type="evidence" value="ECO:0007669"/>
    <property type="project" value="TreeGrafter"/>
</dbReference>
<evidence type="ECO:0000256" key="8">
    <source>
        <dbReference type="ARBA" id="ARBA00043957"/>
    </source>
</evidence>
<sequence length="841" mass="95414">MASDATFKDLKNSISLALINTTRTASQISNEDLPFHRSSKPSIVPLLEQRNSRLLGLARSLISSAASGTAVTDPYVVNADSVEDNWKEIVDVVDNLLEKADACLDEYTGVIRRLSPTQEEQIKKAAPAPGKQKPGKAYRTQNIAKPQLLFEKVPTNDETTPFRPLLRMKPNAIVPLDESLKLVVAEDSFTQYDLQFYLSSKHIVAPLKGLIDMQLRYNHPYEIEIRNSQYPLTTRVKVHPIPFLPYECSEATLVDTPETLRSMLEELKLAKELAVDLEHHDEHSYIGLVSLMQISTRDKDWVIDTLKPWREKLQVLNEVFTDPKILKVFHGSSMDMIWLQRDFGLYVVGLFDTFHASRSLGYPKHGLAYLLKRFANFDAAKQYQMADWRIRPLPEEMFNYARSDTHFLLHVYDNMRNELIDRSNTSQEVGDLIEVVMNCSKEETLQRYEHPIYDIHRGSGPMGWYNMLCRTPALFNREQFAVFTAVHQWRDQIAREEDESVHVIMPKHVLYNLAREMPVDMPTLLGCSHPISKSFKHRKSEILAVIKKARMLGHKGSDMKEFMHTMQAMTADRFSKANGSEQVFPALATAKLALPPQLQRNLSRLPAQSRDSHFWGSTVPNDMDQRATAQVPGEGLCLALPMAQLTAEIFEDTNAAGAFATEPSKTSPGARAEHQYVKDRKPKADEVFVVKEAGDSRKRKATDSYDPPKAAYSRPESNAAKNAQERADEVDTPPTIENEGQHDQNSRVLGATKEEKRARRLESKRLKKEGLREKKDAKSKKPRDLEPIDYADAPSVLHAQRDSNRMVTGKEINPYTKSGDAPKGMRKAKKEQEGKSFTFKG</sequence>
<dbReference type="PROSITE" id="PS50967">
    <property type="entry name" value="HRDC"/>
    <property type="match status" value="1"/>
</dbReference>
<dbReference type="InterPro" id="IPR002562">
    <property type="entry name" value="3'-5'_exonuclease_dom"/>
</dbReference>
<dbReference type="GO" id="GO:0003727">
    <property type="term" value="F:single-stranded RNA binding"/>
    <property type="evidence" value="ECO:0007669"/>
    <property type="project" value="TreeGrafter"/>
</dbReference>
<keyword evidence="2" id="KW-0698">rRNA processing</keyword>
<dbReference type="InterPro" id="IPR002121">
    <property type="entry name" value="HRDC_dom"/>
</dbReference>
<dbReference type="InterPro" id="IPR045092">
    <property type="entry name" value="Rrp6-like"/>
</dbReference>
<keyword evidence="4" id="KW-0378">Hydrolase</keyword>
<dbReference type="Gene3D" id="1.10.150.80">
    <property type="entry name" value="HRDC domain"/>
    <property type="match status" value="1"/>
</dbReference>
<feature type="compositionally biased region" description="Basic and acidic residues" evidence="9">
    <location>
        <begin position="752"/>
        <end position="776"/>
    </location>
</feature>
<name>A0A8H6G637_9LECA</name>
<comment type="subcellular location">
    <subcellularLocation>
        <location evidence="1">Nucleus</location>
    </subcellularLocation>
</comment>
<evidence type="ECO:0000256" key="6">
    <source>
        <dbReference type="ARBA" id="ARBA00022839"/>
    </source>
</evidence>
<dbReference type="SMART" id="SM00474">
    <property type="entry name" value="35EXOc"/>
    <property type="match status" value="1"/>
</dbReference>
<proteinExistence type="inferred from homology"/>
<comment type="similarity">
    <text evidence="8">Belongs to the exosome component 10/RRP6 family.</text>
</comment>
<feature type="region of interest" description="Disordered" evidence="9">
    <location>
        <begin position="118"/>
        <end position="138"/>
    </location>
</feature>
<evidence type="ECO:0000256" key="4">
    <source>
        <dbReference type="ARBA" id="ARBA00022801"/>
    </source>
</evidence>
<evidence type="ECO:0000256" key="5">
    <source>
        <dbReference type="ARBA" id="ARBA00022835"/>
    </source>
</evidence>
<dbReference type="FunFam" id="1.10.150.80:FF:000001">
    <property type="entry name" value="Putative exosome component 10"/>
    <property type="match status" value="1"/>
</dbReference>
<dbReference type="SUPFAM" id="SSF47819">
    <property type="entry name" value="HRDC-like"/>
    <property type="match status" value="1"/>
</dbReference>
<dbReference type="InterPro" id="IPR012588">
    <property type="entry name" value="Exosome-assoc_fac_Rrp6_N"/>
</dbReference>
<dbReference type="GO" id="GO:0071037">
    <property type="term" value="P:nuclear polyadenylation-dependent snRNA catabolic process"/>
    <property type="evidence" value="ECO:0007669"/>
    <property type="project" value="TreeGrafter"/>
</dbReference>
<keyword evidence="6" id="KW-0269">Exonuclease</keyword>
<dbReference type="InterPro" id="IPR010997">
    <property type="entry name" value="HRDC-like_sf"/>
</dbReference>
<dbReference type="InterPro" id="IPR049559">
    <property type="entry name" value="Rrp6p-like_exo"/>
</dbReference>
<dbReference type="GO" id="GO:0071038">
    <property type="term" value="P:TRAMP-dependent tRNA surveillance pathway"/>
    <property type="evidence" value="ECO:0007669"/>
    <property type="project" value="TreeGrafter"/>
</dbReference>
<organism evidence="11 12">
    <name type="scientific">Letharia columbiana</name>
    <dbReference type="NCBI Taxonomy" id="112416"/>
    <lineage>
        <taxon>Eukaryota</taxon>
        <taxon>Fungi</taxon>
        <taxon>Dikarya</taxon>
        <taxon>Ascomycota</taxon>
        <taxon>Pezizomycotina</taxon>
        <taxon>Lecanoromycetes</taxon>
        <taxon>OSLEUM clade</taxon>
        <taxon>Lecanoromycetidae</taxon>
        <taxon>Lecanorales</taxon>
        <taxon>Lecanorineae</taxon>
        <taxon>Parmeliaceae</taxon>
        <taxon>Letharia</taxon>
    </lineage>
</organism>
<keyword evidence="5" id="KW-0271">Exosome</keyword>
<dbReference type="AlphaFoldDB" id="A0A8H6G637"/>
<comment type="caution">
    <text evidence="11">The sequence shown here is derived from an EMBL/GenBank/DDBJ whole genome shotgun (WGS) entry which is preliminary data.</text>
</comment>
<keyword evidence="7" id="KW-0539">Nucleus</keyword>
<dbReference type="GO" id="GO:0005730">
    <property type="term" value="C:nucleolus"/>
    <property type="evidence" value="ECO:0007669"/>
    <property type="project" value="TreeGrafter"/>
</dbReference>
<dbReference type="InterPro" id="IPR044876">
    <property type="entry name" value="HRDC_dom_sf"/>
</dbReference>
<dbReference type="GO" id="GO:0071040">
    <property type="term" value="P:nuclear polyadenylation-dependent antisense transcript catabolic process"/>
    <property type="evidence" value="ECO:0007669"/>
    <property type="project" value="TreeGrafter"/>
</dbReference>
<dbReference type="Pfam" id="PF01612">
    <property type="entry name" value="DNA_pol_A_exo1"/>
    <property type="match status" value="1"/>
</dbReference>
<feature type="region of interest" description="Disordered" evidence="9">
    <location>
        <begin position="659"/>
        <end position="841"/>
    </location>
</feature>
<dbReference type="InterPro" id="IPR012337">
    <property type="entry name" value="RNaseH-like_sf"/>
</dbReference>
<protein>
    <recommendedName>
        <fullName evidence="10">HRDC domain-containing protein</fullName>
    </recommendedName>
</protein>
<dbReference type="SUPFAM" id="SSF53098">
    <property type="entry name" value="Ribonuclease H-like"/>
    <property type="match status" value="1"/>
</dbReference>
<dbReference type="FunFam" id="3.30.420.10:FF:000059">
    <property type="entry name" value="Exosome complex exonuclease Rrp6"/>
    <property type="match status" value="1"/>
</dbReference>
<reference evidence="11 12" key="1">
    <citation type="journal article" date="2020" name="Genomics">
        <title>Complete, high-quality genomes from long-read metagenomic sequencing of two wolf lichen thalli reveals enigmatic genome architecture.</title>
        <authorList>
            <person name="McKenzie S.K."/>
            <person name="Walston R.F."/>
            <person name="Allen J.L."/>
        </authorList>
    </citation>
    <scope>NUCLEOTIDE SEQUENCE [LARGE SCALE GENOMIC DNA]</scope>
    <source>
        <strain evidence="11">WasteWater2</strain>
    </source>
</reference>
<dbReference type="GeneID" id="59282747"/>
<dbReference type="Gene3D" id="3.30.420.10">
    <property type="entry name" value="Ribonuclease H-like superfamily/Ribonuclease H"/>
    <property type="match status" value="1"/>
</dbReference>
<dbReference type="RefSeq" id="XP_037170522.1">
    <property type="nucleotide sequence ID" value="XM_037303015.1"/>
</dbReference>
<evidence type="ECO:0000256" key="7">
    <source>
        <dbReference type="ARBA" id="ARBA00023242"/>
    </source>
</evidence>
<gene>
    <name evidence="11" type="ORF">HO173_001069</name>
</gene>
<keyword evidence="12" id="KW-1185">Reference proteome</keyword>
<dbReference type="GO" id="GO:0000175">
    <property type="term" value="F:3'-5'-RNA exonuclease activity"/>
    <property type="evidence" value="ECO:0007669"/>
    <property type="project" value="InterPro"/>
</dbReference>
<feature type="domain" description="HRDC" evidence="10">
    <location>
        <begin position="476"/>
        <end position="556"/>
    </location>
</feature>
<evidence type="ECO:0000313" key="12">
    <source>
        <dbReference type="Proteomes" id="UP000578531"/>
    </source>
</evidence>
<feature type="compositionally biased region" description="Low complexity" evidence="9">
    <location>
        <begin position="124"/>
        <end position="137"/>
    </location>
</feature>
<accession>A0A8H6G637</accession>
<evidence type="ECO:0000259" key="10">
    <source>
        <dbReference type="PROSITE" id="PS50967"/>
    </source>
</evidence>
<evidence type="ECO:0000256" key="9">
    <source>
        <dbReference type="SAM" id="MobiDB-lite"/>
    </source>
</evidence>
<dbReference type="Proteomes" id="UP000578531">
    <property type="component" value="Unassembled WGS sequence"/>
</dbReference>
<dbReference type="OrthoDB" id="2250022at2759"/>
<dbReference type="GO" id="GO:0071051">
    <property type="term" value="P:poly(A)-dependent snoRNA 3'-end processing"/>
    <property type="evidence" value="ECO:0007669"/>
    <property type="project" value="TreeGrafter"/>
</dbReference>
<dbReference type="Pfam" id="PF00570">
    <property type="entry name" value="HRDC"/>
    <property type="match status" value="1"/>
</dbReference>
<evidence type="ECO:0000313" key="11">
    <source>
        <dbReference type="EMBL" id="KAF6241274.1"/>
    </source>
</evidence>
<dbReference type="CDD" id="cd06147">
    <property type="entry name" value="Rrp6p_like_exo"/>
    <property type="match status" value="1"/>
</dbReference>
<dbReference type="Pfam" id="PF08066">
    <property type="entry name" value="PMC2NT"/>
    <property type="match status" value="1"/>
</dbReference>
<dbReference type="EMBL" id="JACCJC010000002">
    <property type="protein sequence ID" value="KAF6241274.1"/>
    <property type="molecule type" value="Genomic_DNA"/>
</dbReference>
<dbReference type="InterPro" id="IPR036397">
    <property type="entry name" value="RNaseH_sf"/>
</dbReference>
<dbReference type="GO" id="GO:0071044">
    <property type="term" value="P:histone mRNA catabolic process"/>
    <property type="evidence" value="ECO:0007669"/>
    <property type="project" value="TreeGrafter"/>
</dbReference>
<dbReference type="GO" id="GO:0000166">
    <property type="term" value="F:nucleotide binding"/>
    <property type="evidence" value="ECO:0007669"/>
    <property type="project" value="InterPro"/>
</dbReference>
<feature type="compositionally biased region" description="Basic and acidic residues" evidence="9">
    <location>
        <begin position="671"/>
        <end position="696"/>
    </location>
</feature>
<dbReference type="GO" id="GO:0000176">
    <property type="term" value="C:nuclear exosome (RNase complex)"/>
    <property type="evidence" value="ECO:0007669"/>
    <property type="project" value="InterPro"/>
</dbReference>
<dbReference type="PANTHER" id="PTHR12124">
    <property type="entry name" value="POLYMYOSITIS/SCLERODERMA AUTOANTIGEN-RELATED"/>
    <property type="match status" value="1"/>
</dbReference>
<evidence type="ECO:0000256" key="3">
    <source>
        <dbReference type="ARBA" id="ARBA00022722"/>
    </source>
</evidence>
<evidence type="ECO:0000256" key="1">
    <source>
        <dbReference type="ARBA" id="ARBA00004123"/>
    </source>
</evidence>
<dbReference type="PANTHER" id="PTHR12124:SF47">
    <property type="entry name" value="EXOSOME COMPONENT 10"/>
    <property type="match status" value="1"/>
</dbReference>
<dbReference type="SMART" id="SM00341">
    <property type="entry name" value="HRDC"/>
    <property type="match status" value="1"/>
</dbReference>
<dbReference type="GO" id="GO:0071036">
    <property type="term" value="P:nuclear polyadenylation-dependent snoRNA catabolic process"/>
    <property type="evidence" value="ECO:0007669"/>
    <property type="project" value="TreeGrafter"/>
</dbReference>
<keyword evidence="3" id="KW-0540">Nuclease</keyword>
<dbReference type="GO" id="GO:0000467">
    <property type="term" value="P:exonucleolytic trimming to generate mature 3'-end of 5.8S rRNA from tricistronic rRNA transcript (SSU-rRNA, 5.8S rRNA, LSU-rRNA)"/>
    <property type="evidence" value="ECO:0007669"/>
    <property type="project" value="InterPro"/>
</dbReference>
<evidence type="ECO:0000256" key="2">
    <source>
        <dbReference type="ARBA" id="ARBA00022552"/>
    </source>
</evidence>
<dbReference type="GO" id="GO:0071035">
    <property type="term" value="P:nuclear polyadenylation-dependent rRNA catabolic process"/>
    <property type="evidence" value="ECO:0007669"/>
    <property type="project" value="TreeGrafter"/>
</dbReference>